<accession>A0A8R1IAD9</accession>
<evidence type="ECO:0000313" key="3">
    <source>
        <dbReference type="Proteomes" id="UP000005237"/>
    </source>
</evidence>
<dbReference type="Proteomes" id="UP000005237">
    <property type="component" value="Unassembled WGS sequence"/>
</dbReference>
<evidence type="ECO:0000256" key="1">
    <source>
        <dbReference type="SAM" id="MobiDB-lite"/>
    </source>
</evidence>
<feature type="region of interest" description="Disordered" evidence="1">
    <location>
        <begin position="56"/>
        <end position="83"/>
    </location>
</feature>
<reference evidence="2" key="2">
    <citation type="submission" date="2022-06" db="UniProtKB">
        <authorList>
            <consortium name="EnsemblMetazoa"/>
        </authorList>
    </citation>
    <scope>IDENTIFICATION</scope>
    <source>
        <strain evidence="2">DF5081</strain>
    </source>
</reference>
<organism evidence="2 3">
    <name type="scientific">Caenorhabditis japonica</name>
    <dbReference type="NCBI Taxonomy" id="281687"/>
    <lineage>
        <taxon>Eukaryota</taxon>
        <taxon>Metazoa</taxon>
        <taxon>Ecdysozoa</taxon>
        <taxon>Nematoda</taxon>
        <taxon>Chromadorea</taxon>
        <taxon>Rhabditida</taxon>
        <taxon>Rhabditina</taxon>
        <taxon>Rhabditomorpha</taxon>
        <taxon>Rhabditoidea</taxon>
        <taxon>Rhabditidae</taxon>
        <taxon>Peloderinae</taxon>
        <taxon>Caenorhabditis</taxon>
    </lineage>
</organism>
<sequence>MEIGRSQIRAIWRMKKNLPVLPVDFLLRDFCDMWTTVVMKEFRCCPKAELPERELVRKRTAPEAEPARKRTGSKENCPKQNCPNVNWYECELVQQRTTRSRTARV</sequence>
<reference evidence="3" key="1">
    <citation type="submission" date="2010-08" db="EMBL/GenBank/DDBJ databases">
        <authorList>
            <consortium name="Caenorhabditis japonica Sequencing Consortium"/>
            <person name="Wilson R.K."/>
        </authorList>
    </citation>
    <scope>NUCLEOTIDE SEQUENCE [LARGE SCALE GENOMIC DNA]</scope>
    <source>
        <strain evidence="3">DF5081</strain>
    </source>
</reference>
<protein>
    <submittedName>
        <fullName evidence="2">Uncharacterized protein</fullName>
    </submittedName>
</protein>
<dbReference type="AlphaFoldDB" id="A0A8R1IAD9"/>
<dbReference type="EnsemblMetazoa" id="CJA20133.1">
    <property type="protein sequence ID" value="CJA20133.1"/>
    <property type="gene ID" value="WBGene00175704"/>
</dbReference>
<evidence type="ECO:0000313" key="2">
    <source>
        <dbReference type="EnsemblMetazoa" id="CJA20133.1"/>
    </source>
</evidence>
<proteinExistence type="predicted"/>
<name>A0A8R1IAD9_CAEJA</name>
<feature type="compositionally biased region" description="Basic and acidic residues" evidence="1">
    <location>
        <begin position="56"/>
        <end position="77"/>
    </location>
</feature>
<keyword evidence="3" id="KW-1185">Reference proteome</keyword>